<comment type="caution">
    <text evidence="2">The sequence shown here is derived from an EMBL/GenBank/DDBJ whole genome shotgun (WGS) entry which is preliminary data.</text>
</comment>
<feature type="compositionally biased region" description="Basic residues" evidence="1">
    <location>
        <begin position="64"/>
        <end position="77"/>
    </location>
</feature>
<feature type="region of interest" description="Disordered" evidence="1">
    <location>
        <begin position="170"/>
        <end position="189"/>
    </location>
</feature>
<proteinExistence type="predicted"/>
<keyword evidence="3" id="KW-1185">Reference proteome</keyword>
<feature type="compositionally biased region" description="Low complexity" evidence="1">
    <location>
        <begin position="240"/>
        <end position="290"/>
    </location>
</feature>
<feature type="compositionally biased region" description="Polar residues" evidence="1">
    <location>
        <begin position="447"/>
        <end position="456"/>
    </location>
</feature>
<feature type="region of interest" description="Disordered" evidence="1">
    <location>
        <begin position="1"/>
        <end position="85"/>
    </location>
</feature>
<reference evidence="2" key="1">
    <citation type="submission" date="2023-03" db="EMBL/GenBank/DDBJ databases">
        <title>Massive genome expansion in bonnet fungi (Mycena s.s.) driven by repeated elements and novel gene families across ecological guilds.</title>
        <authorList>
            <consortium name="Lawrence Berkeley National Laboratory"/>
            <person name="Harder C.B."/>
            <person name="Miyauchi S."/>
            <person name="Viragh M."/>
            <person name="Kuo A."/>
            <person name="Thoen E."/>
            <person name="Andreopoulos B."/>
            <person name="Lu D."/>
            <person name="Skrede I."/>
            <person name="Drula E."/>
            <person name="Henrissat B."/>
            <person name="Morin E."/>
            <person name="Kohler A."/>
            <person name="Barry K."/>
            <person name="LaButti K."/>
            <person name="Morin E."/>
            <person name="Salamov A."/>
            <person name="Lipzen A."/>
            <person name="Mereny Z."/>
            <person name="Hegedus B."/>
            <person name="Baldrian P."/>
            <person name="Stursova M."/>
            <person name="Weitz H."/>
            <person name="Taylor A."/>
            <person name="Grigoriev I.V."/>
            <person name="Nagy L.G."/>
            <person name="Martin F."/>
            <person name="Kauserud H."/>
        </authorList>
    </citation>
    <scope>NUCLEOTIDE SEQUENCE</scope>
    <source>
        <strain evidence="2">CBHHK173m</strain>
    </source>
</reference>
<evidence type="ECO:0000256" key="1">
    <source>
        <dbReference type="SAM" id="MobiDB-lite"/>
    </source>
</evidence>
<protein>
    <submittedName>
        <fullName evidence="2">Uncharacterized protein</fullName>
    </submittedName>
</protein>
<feature type="compositionally biased region" description="Low complexity" evidence="1">
    <location>
        <begin position="617"/>
        <end position="626"/>
    </location>
</feature>
<feature type="region of interest" description="Disordered" evidence="1">
    <location>
        <begin position="111"/>
        <end position="142"/>
    </location>
</feature>
<organism evidence="2 3">
    <name type="scientific">Mycena belliarum</name>
    <dbReference type="NCBI Taxonomy" id="1033014"/>
    <lineage>
        <taxon>Eukaryota</taxon>
        <taxon>Fungi</taxon>
        <taxon>Dikarya</taxon>
        <taxon>Basidiomycota</taxon>
        <taxon>Agaricomycotina</taxon>
        <taxon>Agaricomycetes</taxon>
        <taxon>Agaricomycetidae</taxon>
        <taxon>Agaricales</taxon>
        <taxon>Marasmiineae</taxon>
        <taxon>Mycenaceae</taxon>
        <taxon>Mycena</taxon>
    </lineage>
</organism>
<feature type="compositionally biased region" description="Pro residues" evidence="1">
    <location>
        <begin position="497"/>
        <end position="514"/>
    </location>
</feature>
<feature type="compositionally biased region" description="Low complexity" evidence="1">
    <location>
        <begin position="593"/>
        <end position="609"/>
    </location>
</feature>
<evidence type="ECO:0000313" key="3">
    <source>
        <dbReference type="Proteomes" id="UP001222325"/>
    </source>
</evidence>
<dbReference type="Proteomes" id="UP001222325">
    <property type="component" value="Unassembled WGS sequence"/>
</dbReference>
<evidence type="ECO:0000313" key="2">
    <source>
        <dbReference type="EMBL" id="KAJ7098670.1"/>
    </source>
</evidence>
<feature type="region of interest" description="Disordered" evidence="1">
    <location>
        <begin position="557"/>
        <end position="670"/>
    </location>
</feature>
<feature type="compositionally biased region" description="Low complexity" evidence="1">
    <location>
        <begin position="515"/>
        <end position="526"/>
    </location>
</feature>
<sequence>MAAPRRTHRKRISLRLSSDTTSTLPEYQGWRDIVPPPEYEADDDTDADADTDEHKPPVSPRLPPHSRRPHQHQRRRTASPLPQDAFLDSLLERSVHALELSNALLQSSMTPTSSSFRESEPEHSVHALQSRTSSAFREMEPERSVRALQSSTSSALRESELERSVRALQSNTSSAFWERDSPPTAPVAMPPAREAWADELAAIARDVDDLVSSSLPSIVSASASDSPIHRPRRRPSLDQSSSTTAYSSHSHSRSSSTSRSTAHSHSRSAYSAATSATTSPGSGSGSGLRIAPQPRARLIAPAPRALTQFVSGGGAADGTIALPSTLGLRAAPSDWRGLGLGISLSPSIGLDARPPEPATPAYALLSAFVHPTSPPASVGRSSPARGRTQRGLSSPSRGRRTPPARVLTPPLERGSLSVSPPASRRTVMAHRNASALSISTARPIASSVPTISHTLPSSPPRHSASSSSDGDVDGGGVGGRAKATRSALRLILDKAPKPPPPPSRRFQPASPPPAATTAPPSTATASVSRLFSRGGRHSVSTAPAPVQGIMKVTPHHTPTASLSVRTGNAVAGPSNAVAGSSKDGAGSSNEGVSAPSTPGASPSAFWARATGGGSRGTSGASTPASSKRISFAQLPESYASSRPAGSARGKSKSKSKSKVRKGKGKGDGDAEGGWLAWLLGVGAGGASAMGAEERERLGVGGMTGGVGGRGSGVWGVGAGGGIMGRGAGDEWSV</sequence>
<feature type="region of interest" description="Disordered" evidence="1">
    <location>
        <begin position="447"/>
        <end position="526"/>
    </location>
</feature>
<accession>A0AAD6UC83</accession>
<feature type="compositionally biased region" description="Basic residues" evidence="1">
    <location>
        <begin position="1"/>
        <end position="13"/>
    </location>
</feature>
<feature type="compositionally biased region" description="Polar residues" evidence="1">
    <location>
        <begin position="557"/>
        <end position="566"/>
    </location>
</feature>
<gene>
    <name evidence="2" type="ORF">B0H15DRAFT_1018962</name>
</gene>
<feature type="region of interest" description="Disordered" evidence="1">
    <location>
        <begin position="220"/>
        <end position="290"/>
    </location>
</feature>
<feature type="compositionally biased region" description="Acidic residues" evidence="1">
    <location>
        <begin position="39"/>
        <end position="51"/>
    </location>
</feature>
<dbReference type="EMBL" id="JARJCN010000008">
    <property type="protein sequence ID" value="KAJ7098670.1"/>
    <property type="molecule type" value="Genomic_DNA"/>
</dbReference>
<dbReference type="AlphaFoldDB" id="A0AAD6UC83"/>
<name>A0AAD6UC83_9AGAR</name>
<feature type="compositionally biased region" description="Basic residues" evidence="1">
    <location>
        <begin position="649"/>
        <end position="663"/>
    </location>
</feature>
<feature type="compositionally biased region" description="Low complexity" evidence="1">
    <location>
        <begin position="14"/>
        <end position="24"/>
    </location>
</feature>
<feature type="region of interest" description="Disordered" evidence="1">
    <location>
        <begin position="372"/>
        <end position="428"/>
    </location>
</feature>